<dbReference type="InterPro" id="IPR013595">
    <property type="entry name" value="Pept_S33_TAP-like_C"/>
</dbReference>
<name>A0ABS1VGD2_9ACTN</name>
<evidence type="ECO:0000259" key="6">
    <source>
        <dbReference type="Pfam" id="PF00561"/>
    </source>
</evidence>
<evidence type="ECO:0000256" key="5">
    <source>
        <dbReference type="SAM" id="Phobius"/>
    </source>
</evidence>
<dbReference type="InterPro" id="IPR051601">
    <property type="entry name" value="Serine_prot/Carboxylest_S33"/>
</dbReference>
<reference evidence="8 9" key="1">
    <citation type="submission" date="2021-01" db="EMBL/GenBank/DDBJ databases">
        <title>Actinoplanes sp. nov. LDG1-01 isolated from lichen.</title>
        <authorList>
            <person name="Saeng-In P."/>
            <person name="Phongsopitanun W."/>
            <person name="Kanchanasin P."/>
            <person name="Yuki M."/>
            <person name="Kudo T."/>
            <person name="Ohkuma M."/>
            <person name="Tanasupawat S."/>
        </authorList>
    </citation>
    <scope>NUCLEOTIDE SEQUENCE [LARGE SCALE GENOMIC DNA]</scope>
    <source>
        <strain evidence="8 9">LDG1-01</strain>
    </source>
</reference>
<keyword evidence="3 8" id="KW-0378">Hydrolase</keyword>
<feature type="region of interest" description="Disordered" evidence="4">
    <location>
        <begin position="1"/>
        <end position="31"/>
    </location>
</feature>
<dbReference type="EMBL" id="JAENHO010000002">
    <property type="protein sequence ID" value="MBL7253764.1"/>
    <property type="molecule type" value="Genomic_DNA"/>
</dbReference>
<dbReference type="InterPro" id="IPR000073">
    <property type="entry name" value="AB_hydrolase_1"/>
</dbReference>
<keyword evidence="5" id="KW-1133">Transmembrane helix</keyword>
<keyword evidence="9" id="KW-1185">Reference proteome</keyword>
<feature type="compositionally biased region" description="Basic and acidic residues" evidence="4">
    <location>
        <begin position="17"/>
        <end position="27"/>
    </location>
</feature>
<dbReference type="SUPFAM" id="SSF53474">
    <property type="entry name" value="alpha/beta-Hydrolases"/>
    <property type="match status" value="1"/>
</dbReference>
<evidence type="ECO:0000256" key="2">
    <source>
        <dbReference type="ARBA" id="ARBA00022729"/>
    </source>
</evidence>
<comment type="caution">
    <text evidence="8">The sequence shown here is derived from an EMBL/GenBank/DDBJ whole genome shotgun (WGS) entry which is preliminary data.</text>
</comment>
<feature type="domain" description="AB hydrolase-1" evidence="6">
    <location>
        <begin position="157"/>
        <end position="343"/>
    </location>
</feature>
<evidence type="ECO:0000313" key="8">
    <source>
        <dbReference type="EMBL" id="MBL7253764.1"/>
    </source>
</evidence>
<evidence type="ECO:0000256" key="4">
    <source>
        <dbReference type="SAM" id="MobiDB-lite"/>
    </source>
</evidence>
<organism evidence="8 9">
    <name type="scientific">Paractinoplanes lichenicola</name>
    <dbReference type="NCBI Taxonomy" id="2802976"/>
    <lineage>
        <taxon>Bacteria</taxon>
        <taxon>Bacillati</taxon>
        <taxon>Actinomycetota</taxon>
        <taxon>Actinomycetes</taxon>
        <taxon>Micromonosporales</taxon>
        <taxon>Micromonosporaceae</taxon>
        <taxon>Paractinoplanes</taxon>
    </lineage>
</organism>
<comment type="similarity">
    <text evidence="1">Belongs to the peptidase S33 family.</text>
</comment>
<keyword evidence="5" id="KW-0472">Membrane</keyword>
<sequence>MHLRAAGTAGSVQPGRGADEPLTHELSDTPDSLVAATRRRKVSIVQRRSRLVVAVLATILAVSAGCTVPSYAPNGSGEARPAPASTQNPSGRTGTADWRPCPDVPEGLVGQGAPGMTYDCADVDVPRDWNDASSGETYAISMIRIRSSKQSGRTGSLLINPGGPGGSGIDTAVYLSFGEAFGGLPAKVTEKFDIIGFDPRGVGRSAPVKCISPTDQDASFAAPPDPVGLEQFNQLVELNKRIATSCASKYSDQLPLFSTEQAARDMDSLRQAVGDDKLTYLGFSYGTLLGATYAQLFPQNVRAMVLDGAVDPKQNFVEGSETQAKGFERAFTNFTNWCKATPDKCPIAPDARKAVTDAITAAATKPVAAADGRQATSGWIFVAVISSLYTESGWAKLAGAISQLKGGNPRSVLALADQYAERKPDGTYSNLFDANLAVNCADTEDAPSLDEVRRLQGEWRTKYPLFGAPLAVGMLPCAVWEGKRDPYPVGAATNAPPIVVVGTTGDPATPYENTADLASMLGVGHVLTWEGEGHTAYPSTPCIVNAVDAYLIDLKVPQEGLRCPAK</sequence>
<gene>
    <name evidence="8" type="ORF">JKJ07_05500</name>
</gene>
<feature type="domain" description="Peptidase S33 tripeptidyl aminopeptidase-like C-terminal" evidence="7">
    <location>
        <begin position="463"/>
        <end position="563"/>
    </location>
</feature>
<keyword evidence="5" id="KW-0812">Transmembrane</keyword>
<dbReference type="GO" id="GO:0016787">
    <property type="term" value="F:hydrolase activity"/>
    <property type="evidence" value="ECO:0007669"/>
    <property type="project" value="UniProtKB-KW"/>
</dbReference>
<protein>
    <submittedName>
        <fullName evidence="8">Alpha/beta fold hydrolase</fullName>
    </submittedName>
</protein>
<proteinExistence type="inferred from homology"/>
<dbReference type="Pfam" id="PF00561">
    <property type="entry name" value="Abhydrolase_1"/>
    <property type="match status" value="1"/>
</dbReference>
<evidence type="ECO:0000256" key="3">
    <source>
        <dbReference type="ARBA" id="ARBA00022801"/>
    </source>
</evidence>
<dbReference type="PANTHER" id="PTHR43248:SF29">
    <property type="entry name" value="TRIPEPTIDYL AMINOPEPTIDASE"/>
    <property type="match status" value="1"/>
</dbReference>
<evidence type="ECO:0000313" key="9">
    <source>
        <dbReference type="Proteomes" id="UP000598996"/>
    </source>
</evidence>
<feature type="transmembrane region" description="Helical" evidence="5">
    <location>
        <begin position="51"/>
        <end position="72"/>
    </location>
</feature>
<evidence type="ECO:0000259" key="7">
    <source>
        <dbReference type="Pfam" id="PF08386"/>
    </source>
</evidence>
<dbReference type="InterPro" id="IPR029058">
    <property type="entry name" value="AB_hydrolase_fold"/>
</dbReference>
<keyword evidence="2" id="KW-0732">Signal</keyword>
<feature type="compositionally biased region" description="Polar residues" evidence="4">
    <location>
        <begin position="84"/>
        <end position="93"/>
    </location>
</feature>
<accession>A0ABS1VGD2</accession>
<dbReference type="Proteomes" id="UP000598996">
    <property type="component" value="Unassembled WGS sequence"/>
</dbReference>
<evidence type="ECO:0000256" key="1">
    <source>
        <dbReference type="ARBA" id="ARBA00010088"/>
    </source>
</evidence>
<dbReference type="Pfam" id="PF08386">
    <property type="entry name" value="Abhydrolase_4"/>
    <property type="match status" value="1"/>
</dbReference>
<dbReference type="Gene3D" id="3.40.50.1820">
    <property type="entry name" value="alpha/beta hydrolase"/>
    <property type="match status" value="1"/>
</dbReference>
<feature type="region of interest" description="Disordered" evidence="4">
    <location>
        <begin position="72"/>
        <end position="101"/>
    </location>
</feature>
<dbReference type="PANTHER" id="PTHR43248">
    <property type="entry name" value="2-SUCCINYL-6-HYDROXY-2,4-CYCLOHEXADIENE-1-CARBOXYLATE SYNTHASE"/>
    <property type="match status" value="1"/>
</dbReference>